<dbReference type="InterPro" id="IPR027791">
    <property type="entry name" value="Galactosyl_T_C"/>
</dbReference>
<evidence type="ECO:0008006" key="6">
    <source>
        <dbReference type="Google" id="ProtNLM"/>
    </source>
</evidence>
<name>A0A238YZA5_9FLAO</name>
<evidence type="ECO:0000313" key="5">
    <source>
        <dbReference type="Proteomes" id="UP000198384"/>
    </source>
</evidence>
<dbReference type="InterPro" id="IPR001173">
    <property type="entry name" value="Glyco_trans_2-like"/>
</dbReference>
<feature type="domain" description="Galactosyltransferase C-terminal" evidence="3">
    <location>
        <begin position="91"/>
        <end position="134"/>
    </location>
</feature>
<accession>A0A238YZA5</accession>
<dbReference type="GO" id="GO:0016740">
    <property type="term" value="F:transferase activity"/>
    <property type="evidence" value="ECO:0007669"/>
    <property type="project" value="UniProtKB-KW"/>
</dbReference>
<dbReference type="PANTHER" id="PTHR43685">
    <property type="entry name" value="GLYCOSYLTRANSFERASE"/>
    <property type="match status" value="1"/>
</dbReference>
<proteinExistence type="predicted"/>
<dbReference type="AlphaFoldDB" id="A0A238YZA5"/>
<evidence type="ECO:0000313" key="4">
    <source>
        <dbReference type="EMBL" id="SNR76038.1"/>
    </source>
</evidence>
<dbReference type="PANTHER" id="PTHR43685:SF2">
    <property type="entry name" value="GLYCOSYLTRANSFERASE 2-LIKE DOMAIN-CONTAINING PROTEIN"/>
    <property type="match status" value="1"/>
</dbReference>
<keyword evidence="5" id="KW-1185">Reference proteome</keyword>
<protein>
    <recommendedName>
        <fullName evidence="6">Glycosyl transferase family 2</fullName>
    </recommendedName>
</protein>
<dbReference type="Proteomes" id="UP000198384">
    <property type="component" value="Unassembled WGS sequence"/>
</dbReference>
<organism evidence="4 5">
    <name type="scientific">Lutibacter agarilyticus</name>
    <dbReference type="NCBI Taxonomy" id="1109740"/>
    <lineage>
        <taxon>Bacteria</taxon>
        <taxon>Pseudomonadati</taxon>
        <taxon>Bacteroidota</taxon>
        <taxon>Flavobacteriia</taxon>
        <taxon>Flavobacteriales</taxon>
        <taxon>Flavobacteriaceae</taxon>
        <taxon>Lutibacter</taxon>
    </lineage>
</organism>
<evidence type="ECO:0000256" key="1">
    <source>
        <dbReference type="ARBA" id="ARBA00022679"/>
    </source>
</evidence>
<dbReference type="SUPFAM" id="SSF53448">
    <property type="entry name" value="Nucleotide-diphospho-sugar transferases"/>
    <property type="match status" value="1"/>
</dbReference>
<gene>
    <name evidence="4" type="ORF">SAMN06265371_111101</name>
</gene>
<evidence type="ECO:0000259" key="3">
    <source>
        <dbReference type="Pfam" id="PF02709"/>
    </source>
</evidence>
<dbReference type="Pfam" id="PF02709">
    <property type="entry name" value="Glyco_transf_7C"/>
    <property type="match status" value="1"/>
</dbReference>
<dbReference type="Pfam" id="PF00535">
    <property type="entry name" value="Glycos_transf_2"/>
    <property type="match status" value="1"/>
</dbReference>
<dbReference type="Gene3D" id="3.90.550.10">
    <property type="entry name" value="Spore Coat Polysaccharide Biosynthesis Protein SpsA, Chain A"/>
    <property type="match status" value="1"/>
</dbReference>
<evidence type="ECO:0000259" key="2">
    <source>
        <dbReference type="Pfam" id="PF00535"/>
    </source>
</evidence>
<dbReference type="EMBL" id="FZNT01000011">
    <property type="protein sequence ID" value="SNR76038.1"/>
    <property type="molecule type" value="Genomic_DNA"/>
</dbReference>
<reference evidence="4 5" key="1">
    <citation type="submission" date="2017-06" db="EMBL/GenBank/DDBJ databases">
        <authorList>
            <person name="Kim H.J."/>
            <person name="Triplett B.A."/>
        </authorList>
    </citation>
    <scope>NUCLEOTIDE SEQUENCE [LARGE SCALE GENOMIC DNA]</scope>
    <source>
        <strain evidence="4 5">DSM 29150</strain>
    </source>
</reference>
<sequence>MLIHQENKGQSSARNIGVQNATGAFILVLDSDDYFEPTFCQKAIEIFQVDKNVKIITSKSNIINKKGDVVDSFNPKGGDISKMILNNTAMGSCMFKKVDFRKVGGYDEGMRRGFEDWEFYIRLLSNGGEVVVIQELLFNYRKGIESTTTRANKVKYDLLKYIYNKNEKVFQRYFNDFTSFLLSRIEREENEKLKMYTRIEYKIGLFILSPFRFLKKLLHG</sequence>
<dbReference type="InterPro" id="IPR029044">
    <property type="entry name" value="Nucleotide-diphossugar_trans"/>
</dbReference>
<keyword evidence="1" id="KW-0808">Transferase</keyword>
<feature type="domain" description="Glycosyltransferase 2-like" evidence="2">
    <location>
        <begin position="3"/>
        <end position="52"/>
    </location>
</feature>
<dbReference type="InterPro" id="IPR050834">
    <property type="entry name" value="Glycosyltransf_2"/>
</dbReference>